<gene>
    <name evidence="1" type="ORF">LCGC14_2142180</name>
</gene>
<proteinExistence type="predicted"/>
<evidence type="ECO:0000313" key="1">
    <source>
        <dbReference type="EMBL" id="KKL66717.1"/>
    </source>
</evidence>
<comment type="caution">
    <text evidence="1">The sequence shown here is derived from an EMBL/GenBank/DDBJ whole genome shotgun (WGS) entry which is preliminary data.</text>
</comment>
<sequence>MIERKVNPDGQGQIINNLDRIVKIEDKFLQVRIIRTEKYNNREELTEPMPRAKFINPTEIPKNFYYLVNKTDLVKLKKGIKIQNPKAKANKNGGG</sequence>
<organism evidence="1">
    <name type="scientific">marine sediment metagenome</name>
    <dbReference type="NCBI Taxonomy" id="412755"/>
    <lineage>
        <taxon>unclassified sequences</taxon>
        <taxon>metagenomes</taxon>
        <taxon>ecological metagenomes</taxon>
    </lineage>
</organism>
<protein>
    <submittedName>
        <fullName evidence="1">Uncharacterized protein</fullName>
    </submittedName>
</protein>
<dbReference type="AlphaFoldDB" id="A0A0F9GUA3"/>
<reference evidence="1" key="1">
    <citation type="journal article" date="2015" name="Nature">
        <title>Complex archaea that bridge the gap between prokaryotes and eukaryotes.</title>
        <authorList>
            <person name="Spang A."/>
            <person name="Saw J.H."/>
            <person name="Jorgensen S.L."/>
            <person name="Zaremba-Niedzwiedzka K."/>
            <person name="Martijn J."/>
            <person name="Lind A.E."/>
            <person name="van Eijk R."/>
            <person name="Schleper C."/>
            <person name="Guy L."/>
            <person name="Ettema T.J."/>
        </authorList>
    </citation>
    <scope>NUCLEOTIDE SEQUENCE</scope>
</reference>
<name>A0A0F9GUA3_9ZZZZ</name>
<dbReference type="EMBL" id="LAZR01027114">
    <property type="protein sequence ID" value="KKL66717.1"/>
    <property type="molecule type" value="Genomic_DNA"/>
</dbReference>
<accession>A0A0F9GUA3</accession>